<evidence type="ECO:0000313" key="2">
    <source>
        <dbReference type="EMBL" id="GAA2597176.1"/>
    </source>
</evidence>
<proteinExistence type="predicted"/>
<evidence type="ECO:0008006" key="4">
    <source>
        <dbReference type="Google" id="ProtNLM"/>
    </source>
</evidence>
<evidence type="ECO:0000313" key="3">
    <source>
        <dbReference type="Proteomes" id="UP001501447"/>
    </source>
</evidence>
<reference evidence="2 3" key="1">
    <citation type="journal article" date="2019" name="Int. J. Syst. Evol. Microbiol.">
        <title>The Global Catalogue of Microorganisms (GCM) 10K type strain sequencing project: providing services to taxonomists for standard genome sequencing and annotation.</title>
        <authorList>
            <consortium name="The Broad Institute Genomics Platform"/>
            <consortium name="The Broad Institute Genome Sequencing Center for Infectious Disease"/>
            <person name="Wu L."/>
            <person name="Ma J."/>
        </authorList>
    </citation>
    <scope>NUCLEOTIDE SEQUENCE [LARGE SCALE GENOMIC DNA]</scope>
    <source>
        <strain evidence="2 3">JCM 16373</strain>
    </source>
</reference>
<comment type="caution">
    <text evidence="2">The sequence shown here is derived from an EMBL/GenBank/DDBJ whole genome shotgun (WGS) entry which is preliminary data.</text>
</comment>
<dbReference type="EMBL" id="BAAARJ010000002">
    <property type="protein sequence ID" value="GAA2597176.1"/>
    <property type="molecule type" value="Genomic_DNA"/>
</dbReference>
<dbReference type="RefSeq" id="WP_344562187.1">
    <property type="nucleotide sequence ID" value="NZ_BAAARJ010000002.1"/>
</dbReference>
<feature type="region of interest" description="Disordered" evidence="1">
    <location>
        <begin position="80"/>
        <end position="120"/>
    </location>
</feature>
<protein>
    <recommendedName>
        <fullName evidence="4">DUF559 domain-containing protein</fullName>
    </recommendedName>
</protein>
<evidence type="ECO:0000256" key="1">
    <source>
        <dbReference type="SAM" id="MobiDB-lite"/>
    </source>
</evidence>
<gene>
    <name evidence="2" type="ORF">GCM10009863_08320</name>
</gene>
<organism evidence="2 3">
    <name type="scientific">Streptomyces axinellae</name>
    <dbReference type="NCBI Taxonomy" id="552788"/>
    <lineage>
        <taxon>Bacteria</taxon>
        <taxon>Bacillati</taxon>
        <taxon>Actinomycetota</taxon>
        <taxon>Actinomycetes</taxon>
        <taxon>Kitasatosporales</taxon>
        <taxon>Streptomycetaceae</taxon>
        <taxon>Streptomyces</taxon>
    </lineage>
</organism>
<name>A0ABN3PSA2_9ACTN</name>
<sequence length="372" mass="38983">MTHNAPLSPRPLSHLPEARRSVMTAGALREHGITAAMAEERCRPGGPWRMLLPGVCLLHTGEPTSEERLRAALLYASDHPAGSTGPSCPSGPNSPSAPRCPSGPPGPRTEAAGAPPGPAGAPGLTHGAMITGLAALALHCFSAVPSLLSLERIDVLIPRGRGPRSAGCVRIVRTRALPEPEEITGLPVAPVPRALADAVAGLEDATLVRRLLTEAVRGGHCEPQPVLHELARARLLGRPHVTDAVDGLLAEGRALAEGSLYDMVFQHGLPDPCWNVELRVPGGPGLGTVDAYWPDHAVALEIAARPVPGSGEEVWGAYARKRETLERLGVTVVYVTPAKLRDSLAQQAAVVRTALMTSAEREPAALVTVLPR</sequence>
<dbReference type="Proteomes" id="UP001501447">
    <property type="component" value="Unassembled WGS sequence"/>
</dbReference>
<accession>A0ABN3PSA2</accession>
<keyword evidence="3" id="KW-1185">Reference proteome</keyword>
<feature type="compositionally biased region" description="Low complexity" evidence="1">
    <location>
        <begin position="80"/>
        <end position="97"/>
    </location>
</feature>